<gene>
    <name evidence="1" type="ORF">PKP2_206</name>
</gene>
<protein>
    <submittedName>
        <fullName evidence="1">Uncharacterized protein</fullName>
    </submittedName>
</protein>
<dbReference type="EMBL" id="MT157285">
    <property type="protein sequence ID" value="QIW86258.1"/>
    <property type="molecule type" value="Genomic_DNA"/>
</dbReference>
<name>A0A6H0X286_9CAUD</name>
<evidence type="ECO:0000313" key="2">
    <source>
        <dbReference type="Proteomes" id="UP000501406"/>
    </source>
</evidence>
<accession>A0A6H0X286</accession>
<reference evidence="1 2" key="1">
    <citation type="submission" date="2020-03" db="EMBL/GenBank/DDBJ databases">
        <title>Genome analysis of Klebsiella pneumoniae phage P-KP2.</title>
        <authorList>
            <person name="Wang Z."/>
            <person name="Cai R."/>
        </authorList>
    </citation>
    <scope>NUCLEOTIDE SEQUENCE [LARGE SCALE GENOMIC DNA]</scope>
</reference>
<sequence length="115" mass="13463">MIKINPITVDIPVKPRTLESLIEKYEYSLATPATAEMAMAERQSIIYECDAKGFHTDEDMAMIDYLWKVRGAVVDLILSNQLMQNETRRIQDRIRSQLYGMSTEQKERMYARNNR</sequence>
<organism evidence="1 2">
    <name type="scientific">Klebsiella phage P-KP2</name>
    <dbReference type="NCBI Taxonomy" id="2723755"/>
    <lineage>
        <taxon>Viruses</taxon>
        <taxon>Duplodnaviria</taxon>
        <taxon>Heunggongvirae</taxon>
        <taxon>Uroviricota</taxon>
        <taxon>Caudoviricetes</taxon>
        <taxon>Pantevenvirales</taxon>
        <taxon>Straboviridae</taxon>
        <taxon>Slopekvirus</taxon>
        <taxon>Klebsiella virus PMBT1</taxon>
    </lineage>
</organism>
<evidence type="ECO:0000313" key="1">
    <source>
        <dbReference type="EMBL" id="QIW86258.1"/>
    </source>
</evidence>
<proteinExistence type="predicted"/>
<dbReference type="Proteomes" id="UP000501406">
    <property type="component" value="Segment"/>
</dbReference>